<proteinExistence type="predicted"/>
<dbReference type="PANTHER" id="PTHR33990">
    <property type="entry name" value="PROTEIN YJDN-RELATED"/>
    <property type="match status" value="1"/>
</dbReference>
<sequence length="139" mass="15125">MASKLNPYLSFKDTARDAMEFYQSVFGGELFVSTFGEMGDPDAAEAGLVMHSSLQTPSGYTLFASDTPPGMEFTPGSQITVSLSGDDGDELRGYWERLSADGAVRMPLERQVWGDEFGMVTDRFGIEWMVNIAGEGTPS</sequence>
<comment type="caution">
    <text evidence="2">The sequence shown here is derived from an EMBL/GenBank/DDBJ whole genome shotgun (WGS) entry which is preliminary data.</text>
</comment>
<accession>A0ABN2QGT4</accession>
<name>A0ABN2QGT4_9ACTN</name>
<dbReference type="Gene3D" id="3.10.180.10">
    <property type="entry name" value="2,3-Dihydroxybiphenyl 1,2-Dioxygenase, domain 1"/>
    <property type="match status" value="1"/>
</dbReference>
<organism evidence="2 3">
    <name type="scientific">Nocardioides panacihumi</name>
    <dbReference type="NCBI Taxonomy" id="400774"/>
    <lineage>
        <taxon>Bacteria</taxon>
        <taxon>Bacillati</taxon>
        <taxon>Actinomycetota</taxon>
        <taxon>Actinomycetes</taxon>
        <taxon>Propionibacteriales</taxon>
        <taxon>Nocardioidaceae</taxon>
        <taxon>Nocardioides</taxon>
    </lineage>
</organism>
<dbReference type="Proteomes" id="UP001500571">
    <property type="component" value="Unassembled WGS sequence"/>
</dbReference>
<dbReference type="PANTHER" id="PTHR33990:SF1">
    <property type="entry name" value="PROTEIN YJDN"/>
    <property type="match status" value="1"/>
</dbReference>
<dbReference type="RefSeq" id="WP_344042885.1">
    <property type="nucleotide sequence ID" value="NZ_BAAAPB010000001.1"/>
</dbReference>
<dbReference type="EMBL" id="BAAAPB010000001">
    <property type="protein sequence ID" value="GAA1952141.1"/>
    <property type="molecule type" value="Genomic_DNA"/>
</dbReference>
<protein>
    <submittedName>
        <fullName evidence="2">VOC family protein</fullName>
    </submittedName>
</protein>
<feature type="domain" description="PhnB-like" evidence="1">
    <location>
        <begin position="4"/>
        <end position="130"/>
    </location>
</feature>
<dbReference type="Pfam" id="PF06983">
    <property type="entry name" value="3-dmu-9_3-mt"/>
    <property type="match status" value="1"/>
</dbReference>
<reference evidence="2 3" key="1">
    <citation type="journal article" date="2019" name="Int. J. Syst. Evol. Microbiol.">
        <title>The Global Catalogue of Microorganisms (GCM) 10K type strain sequencing project: providing services to taxonomists for standard genome sequencing and annotation.</title>
        <authorList>
            <consortium name="The Broad Institute Genomics Platform"/>
            <consortium name="The Broad Institute Genome Sequencing Center for Infectious Disease"/>
            <person name="Wu L."/>
            <person name="Ma J."/>
        </authorList>
    </citation>
    <scope>NUCLEOTIDE SEQUENCE [LARGE SCALE GENOMIC DNA]</scope>
    <source>
        <strain evidence="2 3">JCM 15309</strain>
    </source>
</reference>
<evidence type="ECO:0000313" key="3">
    <source>
        <dbReference type="Proteomes" id="UP001500571"/>
    </source>
</evidence>
<dbReference type="InterPro" id="IPR029068">
    <property type="entry name" value="Glyas_Bleomycin-R_OHBP_Dase"/>
</dbReference>
<keyword evidence="3" id="KW-1185">Reference proteome</keyword>
<dbReference type="CDD" id="cd06588">
    <property type="entry name" value="PhnB_like"/>
    <property type="match status" value="1"/>
</dbReference>
<dbReference type="SUPFAM" id="SSF54593">
    <property type="entry name" value="Glyoxalase/Bleomycin resistance protein/Dihydroxybiphenyl dioxygenase"/>
    <property type="match status" value="1"/>
</dbReference>
<evidence type="ECO:0000259" key="1">
    <source>
        <dbReference type="Pfam" id="PF06983"/>
    </source>
</evidence>
<gene>
    <name evidence="2" type="ORF">GCM10009798_09240</name>
</gene>
<dbReference type="InterPro" id="IPR028973">
    <property type="entry name" value="PhnB-like"/>
</dbReference>
<evidence type="ECO:0000313" key="2">
    <source>
        <dbReference type="EMBL" id="GAA1952141.1"/>
    </source>
</evidence>